<dbReference type="InterPro" id="IPR001959">
    <property type="entry name" value="Transposase"/>
</dbReference>
<protein>
    <submittedName>
        <fullName evidence="2">Putative transposase</fullName>
    </submittedName>
</protein>
<dbReference type="KEGG" id="nga:Ngar_c10440"/>
<evidence type="ECO:0000313" key="3">
    <source>
        <dbReference type="Proteomes" id="UP000008037"/>
    </source>
</evidence>
<sequence length="123" mass="14293">MPISKTNISICKPSRITVGIDVGITKFCHDSDNNSIDNPLFLNNDLRPLRRAGRVLSRRLKGSNNWKKAKIRLQILHEHIMNKHNNFLYKLSTEYSKRYDVIFLERLHALNNGEKLPSCKVYS</sequence>
<dbReference type="BioCyc" id="CNIT1237085:G1324-1042-MONOMER"/>
<gene>
    <name evidence="2" type="ordered locus">Ngar_c10440</name>
</gene>
<dbReference type="InParanoid" id="K0I9G0"/>
<evidence type="ECO:0000259" key="1">
    <source>
        <dbReference type="Pfam" id="PF01385"/>
    </source>
</evidence>
<dbReference type="Pfam" id="PF01385">
    <property type="entry name" value="OrfB_IS605"/>
    <property type="match status" value="1"/>
</dbReference>
<keyword evidence="3" id="KW-1185">Reference proteome</keyword>
<accession>K0I9G0</accession>
<dbReference type="STRING" id="1237085.Ngar_c10440"/>
<name>K0I9G0_NITGG</name>
<feature type="domain" description="Probable transposase IS891/IS1136/IS1341" evidence="1">
    <location>
        <begin position="13"/>
        <end position="108"/>
    </location>
</feature>
<dbReference type="AlphaFoldDB" id="K0I9G0"/>
<reference evidence="2 3" key="1">
    <citation type="journal article" date="2012" name="Environ. Microbiol.">
        <title>The genome of the ammonia-oxidizing Candidatus Nitrososphaera gargensis: insights into metabolic versatility and environmental adaptations.</title>
        <authorList>
            <person name="Spang A."/>
            <person name="Poehlein A."/>
            <person name="Offre P."/>
            <person name="Zumbragel S."/>
            <person name="Haider S."/>
            <person name="Rychlik N."/>
            <person name="Nowka B."/>
            <person name="Schmeisser C."/>
            <person name="Lebedeva E.V."/>
            <person name="Rattei T."/>
            <person name="Bohm C."/>
            <person name="Schmid M."/>
            <person name="Galushko A."/>
            <person name="Hatzenpichler R."/>
            <person name="Weinmaier T."/>
            <person name="Daniel R."/>
            <person name="Schleper C."/>
            <person name="Spieck E."/>
            <person name="Streit W."/>
            <person name="Wagner M."/>
        </authorList>
    </citation>
    <scope>NUCLEOTIDE SEQUENCE [LARGE SCALE GENOMIC DNA]</scope>
    <source>
        <strain evidence="3">Ga9.2</strain>
    </source>
</reference>
<evidence type="ECO:0000313" key="2">
    <source>
        <dbReference type="EMBL" id="AFU57986.1"/>
    </source>
</evidence>
<dbReference type="OrthoDB" id="33505at2157"/>
<dbReference type="EMBL" id="CP002408">
    <property type="protein sequence ID" value="AFU57986.1"/>
    <property type="molecule type" value="Genomic_DNA"/>
</dbReference>
<proteinExistence type="predicted"/>
<dbReference type="HOGENOM" id="CLU_2010157_0_0_2"/>
<dbReference type="Proteomes" id="UP000008037">
    <property type="component" value="Chromosome"/>
</dbReference>
<organism evidence="2 3">
    <name type="scientific">Nitrososphaera gargensis (strain Ga9.2)</name>
    <dbReference type="NCBI Taxonomy" id="1237085"/>
    <lineage>
        <taxon>Archaea</taxon>
        <taxon>Nitrososphaerota</taxon>
        <taxon>Nitrososphaeria</taxon>
        <taxon>Nitrososphaerales</taxon>
        <taxon>Nitrososphaeraceae</taxon>
        <taxon>Nitrososphaera</taxon>
    </lineage>
</organism>